<evidence type="ECO:0000313" key="3">
    <source>
        <dbReference type="Proteomes" id="UP000188836"/>
    </source>
</evidence>
<gene>
    <name evidence="2" type="ORF">B0T46_03465</name>
</gene>
<feature type="transmembrane region" description="Helical" evidence="1">
    <location>
        <begin position="114"/>
        <end position="133"/>
    </location>
</feature>
<feature type="transmembrane region" description="Helical" evidence="1">
    <location>
        <begin position="87"/>
        <end position="108"/>
    </location>
</feature>
<dbReference type="OrthoDB" id="4566092at2"/>
<evidence type="ECO:0000256" key="1">
    <source>
        <dbReference type="SAM" id="Phobius"/>
    </source>
</evidence>
<keyword evidence="3" id="KW-1185">Reference proteome</keyword>
<name>A0A1W0B016_9NOCA</name>
<reference evidence="2 3" key="1">
    <citation type="journal article" date="2016" name="Antonie Van Leeuwenhoek">
        <title>Nocardia donostiensis sp. nov., isolated from human respiratory specimens.</title>
        <authorList>
            <person name="Ercibengoa M."/>
            <person name="Bell M."/>
            <person name="Marimon J.M."/>
            <person name="Humrighouse B."/>
            <person name="Klenk H.P."/>
            <person name="Potter G."/>
            <person name="Perez-Trallero E."/>
        </authorList>
    </citation>
    <scope>NUCLEOTIDE SEQUENCE [LARGE SCALE GENOMIC DNA]</scope>
    <source>
        <strain evidence="2 3">X1655</strain>
    </source>
</reference>
<keyword evidence="1" id="KW-1133">Transmembrane helix</keyword>
<dbReference type="AlphaFoldDB" id="A0A1W0B016"/>
<evidence type="ECO:0008006" key="4">
    <source>
        <dbReference type="Google" id="ProtNLM"/>
    </source>
</evidence>
<feature type="transmembrane region" description="Helical" evidence="1">
    <location>
        <begin position="56"/>
        <end position="75"/>
    </location>
</feature>
<dbReference type="Proteomes" id="UP000188836">
    <property type="component" value="Unassembled WGS sequence"/>
</dbReference>
<dbReference type="EMBL" id="MUMY01000002">
    <property type="protein sequence ID" value="ONM50156.1"/>
    <property type="molecule type" value="Genomic_DNA"/>
</dbReference>
<organism evidence="2 3">
    <name type="scientific">Nocardia donostiensis</name>
    <dbReference type="NCBI Taxonomy" id="1538463"/>
    <lineage>
        <taxon>Bacteria</taxon>
        <taxon>Bacillati</taxon>
        <taxon>Actinomycetota</taxon>
        <taxon>Actinomycetes</taxon>
        <taxon>Mycobacteriales</taxon>
        <taxon>Nocardiaceae</taxon>
        <taxon>Nocardia</taxon>
    </lineage>
</organism>
<accession>A0A1W0B016</accession>
<comment type="caution">
    <text evidence="2">The sequence shown here is derived from an EMBL/GenBank/DDBJ whole genome shotgun (WGS) entry which is preliminary data.</text>
</comment>
<dbReference type="RefSeq" id="WP_077114975.1">
    <property type="nucleotide sequence ID" value="NZ_LOKT01000004.1"/>
</dbReference>
<keyword evidence="1" id="KW-0472">Membrane</keyword>
<evidence type="ECO:0000313" key="2">
    <source>
        <dbReference type="EMBL" id="ONM50156.1"/>
    </source>
</evidence>
<keyword evidence="1" id="KW-0812">Transmembrane</keyword>
<sequence length="140" mass="14348">MTTATASGFLSTLRAPGDTLLRLSLRTDALVTGVNGLAYLALSGPIESLLGLDQRVGVPVGIFLTVYAMAVAVVAQPARISRGASRVVIAVNVGWTVASLIALAGGMLEPSVTGAIWTVLQAVVVGAFAALQYQGLRQAR</sequence>
<protein>
    <recommendedName>
        <fullName evidence="4">Integral membrane protein</fullName>
    </recommendedName>
</protein>
<proteinExistence type="predicted"/>
<dbReference type="STRING" id="1538463.B0T36_07560"/>